<name>A0A146GCZ0_TERSA</name>
<dbReference type="AlphaFoldDB" id="A0A146GCZ0"/>
<dbReference type="Proteomes" id="UP000076023">
    <property type="component" value="Unassembled WGS sequence"/>
</dbReference>
<reference evidence="3" key="1">
    <citation type="journal article" date="2017" name="Genome Announc.">
        <title>Draft Genome Sequence of Terrimicrobium sacchariphilum NM-5T, a Facultative Anaerobic Soil Bacterium of the Class Spartobacteria.</title>
        <authorList>
            <person name="Qiu Y.L."/>
            <person name="Tourlousse D.M."/>
            <person name="Matsuura N."/>
            <person name="Ohashi A."/>
            <person name="Sekiguchi Y."/>
        </authorList>
    </citation>
    <scope>NUCLEOTIDE SEQUENCE [LARGE SCALE GENOMIC DNA]</scope>
    <source>
        <strain evidence="3">NM-5</strain>
    </source>
</reference>
<evidence type="ECO:0000313" key="2">
    <source>
        <dbReference type="EMBL" id="GAT34547.1"/>
    </source>
</evidence>
<dbReference type="InParanoid" id="A0A146GCZ0"/>
<feature type="transmembrane region" description="Helical" evidence="1">
    <location>
        <begin position="41"/>
        <end position="61"/>
    </location>
</feature>
<accession>A0A146GCZ0</accession>
<feature type="transmembrane region" description="Helical" evidence="1">
    <location>
        <begin position="86"/>
        <end position="107"/>
    </location>
</feature>
<dbReference type="EMBL" id="BDCO01000002">
    <property type="protein sequence ID" value="GAT34547.1"/>
    <property type="molecule type" value="Genomic_DNA"/>
</dbReference>
<gene>
    <name evidence="2" type="ORF">TSACC_22972</name>
</gene>
<dbReference type="RefSeq" id="WP_075080165.1">
    <property type="nucleotide sequence ID" value="NZ_BDCO01000002.1"/>
</dbReference>
<dbReference type="STRING" id="690879.TSACC_22972"/>
<sequence length="117" mass="13243">MRITSFYPPPFWVSGVLVTLFIVVFCFSFRSRREPLTTTLLAVLALFGPLLSMGWLVWLLHDIHGGWPSYPDIREVYPLHKALAEWTFATSAVMGLAIIIRCIVIALQQPRPGSKDL</sequence>
<evidence type="ECO:0000256" key="1">
    <source>
        <dbReference type="SAM" id="Phobius"/>
    </source>
</evidence>
<keyword evidence="1" id="KW-0472">Membrane</keyword>
<comment type="caution">
    <text evidence="2">The sequence shown here is derived from an EMBL/GenBank/DDBJ whole genome shotgun (WGS) entry which is preliminary data.</text>
</comment>
<evidence type="ECO:0008006" key="4">
    <source>
        <dbReference type="Google" id="ProtNLM"/>
    </source>
</evidence>
<evidence type="ECO:0000313" key="3">
    <source>
        <dbReference type="Proteomes" id="UP000076023"/>
    </source>
</evidence>
<keyword evidence="1" id="KW-1133">Transmembrane helix</keyword>
<proteinExistence type="predicted"/>
<protein>
    <recommendedName>
        <fullName evidence="4">Transmembrane protein</fullName>
    </recommendedName>
</protein>
<feature type="transmembrane region" description="Helical" evidence="1">
    <location>
        <begin position="12"/>
        <end position="29"/>
    </location>
</feature>
<keyword evidence="1" id="KW-0812">Transmembrane</keyword>
<organism evidence="2 3">
    <name type="scientific">Terrimicrobium sacchariphilum</name>
    <dbReference type="NCBI Taxonomy" id="690879"/>
    <lineage>
        <taxon>Bacteria</taxon>
        <taxon>Pseudomonadati</taxon>
        <taxon>Verrucomicrobiota</taxon>
        <taxon>Terrimicrobiia</taxon>
        <taxon>Terrimicrobiales</taxon>
        <taxon>Terrimicrobiaceae</taxon>
        <taxon>Terrimicrobium</taxon>
    </lineage>
</organism>
<keyword evidence="3" id="KW-1185">Reference proteome</keyword>